<evidence type="ECO:0000259" key="25">
    <source>
        <dbReference type="Pfam" id="PF13691"/>
    </source>
</evidence>
<keyword evidence="11" id="KW-0479">Metal-binding</keyword>
<comment type="cofactor">
    <cofactor evidence="2">
        <name>Zn(2+)</name>
        <dbReference type="ChEBI" id="CHEBI:29105"/>
    </cofactor>
</comment>
<dbReference type="FunFam" id="3.60.15.10:FF:000014">
    <property type="entry name" value="Zinc phosphodiesterase ELAC protein 2"/>
    <property type="match status" value="1"/>
</dbReference>
<comment type="subunit">
    <text evidence="23">Homodimer. Interacts with PTCD1.</text>
</comment>
<evidence type="ECO:0000256" key="7">
    <source>
        <dbReference type="ARBA" id="ARBA00013357"/>
    </source>
</evidence>
<dbReference type="SUPFAM" id="SSF56281">
    <property type="entry name" value="Metallo-hydrolase/oxidoreductase"/>
    <property type="match status" value="2"/>
</dbReference>
<evidence type="ECO:0000256" key="4">
    <source>
        <dbReference type="ARBA" id="ARBA00004305"/>
    </source>
</evidence>
<dbReference type="Pfam" id="PF13691">
    <property type="entry name" value="Lactamase_B_4"/>
    <property type="match status" value="1"/>
</dbReference>
<evidence type="ECO:0000256" key="16">
    <source>
        <dbReference type="ARBA" id="ARBA00023128"/>
    </source>
</evidence>
<evidence type="ECO:0000256" key="3">
    <source>
        <dbReference type="ARBA" id="ARBA00004123"/>
    </source>
</evidence>
<keyword evidence="12" id="KW-0255">Endonuclease</keyword>
<dbReference type="KEGG" id="clec:106666241"/>
<evidence type="ECO:0000256" key="20">
    <source>
        <dbReference type="ARBA" id="ARBA00032104"/>
    </source>
</evidence>
<feature type="domain" description="tRNase Z endonuclease" evidence="25">
    <location>
        <begin position="78"/>
        <end position="125"/>
    </location>
</feature>
<dbReference type="PANTHER" id="PTHR12553">
    <property type="entry name" value="ZINC PHOSPHODIESTERASE ELAC PROTEIN 2"/>
    <property type="match status" value="1"/>
</dbReference>
<evidence type="ECO:0000256" key="1">
    <source>
        <dbReference type="ARBA" id="ARBA00000402"/>
    </source>
</evidence>
<sequence length="825" mass="93541">MNTAKTVLRIRRRALLSANIRLYSTSITELLQTMPKEMTHTTDLRKQRVKLKEKGQKYSPSNLSLQVIGSGAKGAPRSLYLFSDQSRYLFNCGEGTQRLAHEHKMKLSKLEHIFITHASWENMGGLPGVALTIQDVGVPEITLHGPEGVEQIFYATRNFVVLRNLAIRSANCSPENKFEDNAIIVKYIPLTLERENLSEEALSLKQESLSSDDDNDIDYYAHERPKVQNNMRGNKNKMVPFTNPFKNNKHYKPKEDRQTTMCYAVKLQPKLGSLCLSKCVEAGVPAGPLLGKLKNGEDIILPNGTLVRSADVTEPVYPGPVFLVVDCPNEKFLDTFVNNSSFHEYHVDKATTDNVPVLIAHFSPPEIMNNPLYKEWMSKFSFSTQHLLINESNSCMGSVAVHRIQHKLNLLDPMIFPLLNDSVLLDDNETKESNQNGSEKEFLLSQARTFTTFYLKPKISLENSVRVKINPEEYKNEVLGDDNLRNELIKLKNELTSQDSTQQQNPSFIFFGTGSCIPNKVRNTSAILLNVSDNSSILLDCGEGTYGQLVRYFGPEEVEKVLNHIKAVYVSHLHADHHIGLIGLLKAIQKLDPLKKIYLLAPKQIMHWLNLYDTYFESILGCLELIPNSEVVFFNYTLNEATQKSLLQSLNLNKLETAYVKHCPNAFGISLTHSDGWKLTYSGDTVPSDSLVELGKGSKVLIHEATMEDELEAEAKLKLHSTTSQAIEVGQKMEAEYTILTHFSQRYAKLPRLDSFNMLKNVGIAFDNMTISFSDLPKLHRFYPLMKLIFQEDLDELEQKALKRQMRQERENRKRIKAEQAAVQA</sequence>
<dbReference type="OrthoDB" id="527344at2759"/>
<keyword evidence="17" id="KW-0539">Nucleus</keyword>
<dbReference type="Gene3D" id="3.60.15.10">
    <property type="entry name" value="Ribonuclease Z/Hydroxyacylglutathione hydrolase-like"/>
    <property type="match status" value="2"/>
</dbReference>
<evidence type="ECO:0000256" key="6">
    <source>
        <dbReference type="ARBA" id="ARBA00012477"/>
    </source>
</evidence>
<comment type="similarity">
    <text evidence="5">Belongs to the RNase Z family.</text>
</comment>
<keyword evidence="8" id="KW-0597">Phosphoprotein</keyword>
<protein>
    <recommendedName>
        <fullName evidence="7">Zinc phosphodiesterase ELAC protein 2</fullName>
        <ecNumber evidence="6">3.1.26.11</ecNumber>
    </recommendedName>
    <alternativeName>
        <fullName evidence="21">ElaC homolog protein 2</fullName>
    </alternativeName>
    <alternativeName>
        <fullName evidence="19">Ribonuclease Z 2</fullName>
    </alternativeName>
    <alternativeName>
        <fullName evidence="20">tRNA 3 endonuclease 2</fullName>
    </alternativeName>
    <alternativeName>
        <fullName evidence="18">tRNase Z 2</fullName>
    </alternativeName>
</protein>
<keyword evidence="13" id="KW-0378">Hydrolase</keyword>
<dbReference type="InterPro" id="IPR047151">
    <property type="entry name" value="RNZ2-like"/>
</dbReference>
<dbReference type="GO" id="GO:0042781">
    <property type="term" value="F:3'-tRNA processing endoribonuclease activity"/>
    <property type="evidence" value="ECO:0007669"/>
    <property type="project" value="UniProtKB-EC"/>
</dbReference>
<dbReference type="Pfam" id="PF23023">
    <property type="entry name" value="Anti-Pycsar_Apyc1"/>
    <property type="match status" value="1"/>
</dbReference>
<keyword evidence="15" id="KW-0809">Transit peptide</keyword>
<evidence type="ECO:0000256" key="21">
    <source>
        <dbReference type="ARBA" id="ARBA00032616"/>
    </source>
</evidence>
<dbReference type="GO" id="GO:0005634">
    <property type="term" value="C:nucleus"/>
    <property type="evidence" value="ECO:0007669"/>
    <property type="project" value="UniProtKB-SubCell"/>
</dbReference>
<evidence type="ECO:0000256" key="18">
    <source>
        <dbReference type="ARBA" id="ARBA00030689"/>
    </source>
</evidence>
<dbReference type="GO" id="GO:1990180">
    <property type="term" value="P:mitochondrial tRNA 3'-end processing"/>
    <property type="evidence" value="ECO:0007669"/>
    <property type="project" value="TreeGrafter"/>
</dbReference>
<dbReference type="GO" id="GO:0042645">
    <property type="term" value="C:mitochondrial nucleoid"/>
    <property type="evidence" value="ECO:0007669"/>
    <property type="project" value="UniProtKB-ARBA"/>
</dbReference>
<dbReference type="CDD" id="cd07718">
    <property type="entry name" value="RNaseZ_ELAC1_ELAC2-C-term-like_MBL-fold"/>
    <property type="match status" value="1"/>
</dbReference>
<reference evidence="26" key="1">
    <citation type="submission" date="2022-01" db="UniProtKB">
        <authorList>
            <consortium name="EnsemblMetazoa"/>
        </authorList>
    </citation>
    <scope>IDENTIFICATION</scope>
</reference>
<name>A0A8I6TE68_CIMLE</name>
<dbReference type="EnsemblMetazoa" id="XM_014393299.2">
    <property type="protein sequence ID" value="XP_014248785.1"/>
    <property type="gene ID" value="LOC106666241"/>
</dbReference>
<dbReference type="PANTHER" id="PTHR12553:SF49">
    <property type="entry name" value="ZINC PHOSPHODIESTERASE ELAC PROTEIN 2"/>
    <property type="match status" value="1"/>
</dbReference>
<evidence type="ECO:0000256" key="24">
    <source>
        <dbReference type="SAM" id="MobiDB-lite"/>
    </source>
</evidence>
<dbReference type="GeneID" id="106666241"/>
<evidence type="ECO:0000256" key="11">
    <source>
        <dbReference type="ARBA" id="ARBA00022723"/>
    </source>
</evidence>
<dbReference type="GO" id="GO:0046872">
    <property type="term" value="F:metal ion binding"/>
    <property type="evidence" value="ECO:0007669"/>
    <property type="project" value="UniProtKB-KW"/>
</dbReference>
<comment type="subcellular location">
    <subcellularLocation>
        <location evidence="4">Mitochondrion matrix</location>
    </subcellularLocation>
    <subcellularLocation>
        <location evidence="3">Nucleus</location>
    </subcellularLocation>
</comment>
<dbReference type="InterPro" id="IPR036866">
    <property type="entry name" value="RibonucZ/Hydroxyglut_hydro"/>
</dbReference>
<dbReference type="AlphaFoldDB" id="A0A8I6TE68"/>
<evidence type="ECO:0000256" key="15">
    <source>
        <dbReference type="ARBA" id="ARBA00022946"/>
    </source>
</evidence>
<evidence type="ECO:0000256" key="14">
    <source>
        <dbReference type="ARBA" id="ARBA00022833"/>
    </source>
</evidence>
<keyword evidence="9" id="KW-0819">tRNA processing</keyword>
<dbReference type="RefSeq" id="XP_014248785.1">
    <property type="nucleotide sequence ID" value="XM_014393299.2"/>
</dbReference>
<dbReference type="OMA" id="INYICQL"/>
<dbReference type="InterPro" id="IPR027794">
    <property type="entry name" value="tRNase_Z_dom"/>
</dbReference>
<proteinExistence type="inferred from homology"/>
<evidence type="ECO:0000256" key="22">
    <source>
        <dbReference type="ARBA" id="ARBA00046098"/>
    </source>
</evidence>
<evidence type="ECO:0000256" key="19">
    <source>
        <dbReference type="ARBA" id="ARBA00030729"/>
    </source>
</evidence>
<evidence type="ECO:0000313" key="27">
    <source>
        <dbReference type="Proteomes" id="UP000494040"/>
    </source>
</evidence>
<evidence type="ECO:0000256" key="23">
    <source>
        <dbReference type="ARBA" id="ARBA00047136"/>
    </source>
</evidence>
<keyword evidence="10" id="KW-0540">Nuclease</keyword>
<feature type="region of interest" description="Disordered" evidence="24">
    <location>
        <begin position="230"/>
        <end position="252"/>
    </location>
</feature>
<keyword evidence="16" id="KW-0496">Mitochondrion</keyword>
<keyword evidence="14" id="KW-0862">Zinc</keyword>
<dbReference type="EC" id="3.1.26.11" evidence="6"/>
<evidence type="ECO:0000256" key="17">
    <source>
        <dbReference type="ARBA" id="ARBA00023242"/>
    </source>
</evidence>
<evidence type="ECO:0000256" key="12">
    <source>
        <dbReference type="ARBA" id="ARBA00022759"/>
    </source>
</evidence>
<evidence type="ECO:0000256" key="10">
    <source>
        <dbReference type="ARBA" id="ARBA00022722"/>
    </source>
</evidence>
<evidence type="ECO:0000256" key="9">
    <source>
        <dbReference type="ARBA" id="ARBA00022694"/>
    </source>
</evidence>
<accession>A0A8I6TE68</accession>
<comment type="function">
    <text evidence="22">Zinc phosphodiesterase, which displays mitochondrial tRNA 3'-processing endonuclease activity. Involved in tRNA maturation, by removing a 3'-trailer from precursor tRNA. Associates with mitochondrial DNA complexes at the nucleoids to initiate RNA processing and ribosome assembly.</text>
</comment>
<evidence type="ECO:0000256" key="2">
    <source>
        <dbReference type="ARBA" id="ARBA00001947"/>
    </source>
</evidence>
<evidence type="ECO:0000313" key="26">
    <source>
        <dbReference type="EnsemblMetazoa" id="XP_014248785.1"/>
    </source>
</evidence>
<keyword evidence="27" id="KW-1185">Reference proteome</keyword>
<evidence type="ECO:0000256" key="13">
    <source>
        <dbReference type="ARBA" id="ARBA00022801"/>
    </source>
</evidence>
<comment type="catalytic activity">
    <reaction evidence="1">
        <text>Endonucleolytic cleavage of RNA, removing extra 3' nucleotides from tRNA precursor, generating 3' termini of tRNAs. A 3'-hydroxy group is left at the tRNA terminus and a 5'-phosphoryl group is left at the trailer molecule.</text>
        <dbReference type="EC" id="3.1.26.11"/>
    </reaction>
</comment>
<evidence type="ECO:0000256" key="8">
    <source>
        <dbReference type="ARBA" id="ARBA00022553"/>
    </source>
</evidence>
<dbReference type="CTD" id="36086"/>
<dbReference type="Proteomes" id="UP000494040">
    <property type="component" value="Unassembled WGS sequence"/>
</dbReference>
<evidence type="ECO:0000256" key="5">
    <source>
        <dbReference type="ARBA" id="ARBA00007823"/>
    </source>
</evidence>
<organism evidence="26 27">
    <name type="scientific">Cimex lectularius</name>
    <name type="common">Bed bug</name>
    <name type="synonym">Acanthia lectularia</name>
    <dbReference type="NCBI Taxonomy" id="79782"/>
    <lineage>
        <taxon>Eukaryota</taxon>
        <taxon>Metazoa</taxon>
        <taxon>Ecdysozoa</taxon>
        <taxon>Arthropoda</taxon>
        <taxon>Hexapoda</taxon>
        <taxon>Insecta</taxon>
        <taxon>Pterygota</taxon>
        <taxon>Neoptera</taxon>
        <taxon>Paraneoptera</taxon>
        <taxon>Hemiptera</taxon>
        <taxon>Heteroptera</taxon>
        <taxon>Panheteroptera</taxon>
        <taxon>Cimicomorpha</taxon>
        <taxon>Cimicidae</taxon>
        <taxon>Cimex</taxon>
    </lineage>
</organism>